<feature type="transmembrane region" description="Helical" evidence="1">
    <location>
        <begin position="122"/>
        <end position="146"/>
    </location>
</feature>
<accession>A0ABN5PJ96</accession>
<protein>
    <submittedName>
        <fullName evidence="2">Permease</fullName>
    </submittedName>
</protein>
<feature type="transmembrane region" description="Helical" evidence="1">
    <location>
        <begin position="9"/>
        <end position="27"/>
    </location>
</feature>
<keyword evidence="3" id="KW-1185">Reference proteome</keyword>
<gene>
    <name evidence="2" type="ORF">D1115_19905</name>
</gene>
<feature type="transmembrane region" description="Helical" evidence="1">
    <location>
        <begin position="92"/>
        <end position="116"/>
    </location>
</feature>
<evidence type="ECO:0000313" key="3">
    <source>
        <dbReference type="Proteomes" id="UP000262832"/>
    </source>
</evidence>
<sequence>MDIKVKDSLIGGAINGVINAYIASFHFQGMETVPMSLNMITNSEVTVWGQAISLTFGLGIILSLITSKLFISKLKRSHPKNINQLQTGFWTHLLPIALKQSAALFGWFVALAVIWTKFVGEVLVSSSTAVVLVGMFAFIITIAVEVRTKKSIIYKRSIYWINFSKSG</sequence>
<name>A0ABN5PJ96_9VIBR</name>
<evidence type="ECO:0000256" key="1">
    <source>
        <dbReference type="SAM" id="Phobius"/>
    </source>
</evidence>
<dbReference type="EMBL" id="CP032094">
    <property type="protein sequence ID" value="AXY03165.1"/>
    <property type="molecule type" value="Genomic_DNA"/>
</dbReference>
<evidence type="ECO:0000313" key="2">
    <source>
        <dbReference type="EMBL" id="AXY03165.1"/>
    </source>
</evidence>
<reference evidence="2 3" key="1">
    <citation type="submission" date="2018-08" db="EMBL/GenBank/DDBJ databases">
        <title>Genomic taxonomy of the Vibrionaceae family.</title>
        <authorList>
            <person name="Gomez-Gil B."/>
            <person name="Tanaka M."/>
            <person name="Sawabe T."/>
            <person name="Enciso-Ibarra K."/>
        </authorList>
    </citation>
    <scope>NUCLEOTIDE SEQUENCE [LARGE SCALE GENOMIC DNA]</scope>
    <source>
        <strain evidence="2 3">CAIM 1831</strain>
    </source>
</reference>
<dbReference type="Proteomes" id="UP000262832">
    <property type="component" value="Chromosome II"/>
</dbReference>
<proteinExistence type="predicted"/>
<dbReference type="RefSeq" id="WP_128813061.1">
    <property type="nucleotide sequence ID" value="NZ_CP032094.1"/>
</dbReference>
<organism evidence="2 3">
    <name type="scientific">Vibrio alfacsensis</name>
    <dbReference type="NCBI Taxonomy" id="1074311"/>
    <lineage>
        <taxon>Bacteria</taxon>
        <taxon>Pseudomonadati</taxon>
        <taxon>Pseudomonadota</taxon>
        <taxon>Gammaproteobacteria</taxon>
        <taxon>Vibrionales</taxon>
        <taxon>Vibrionaceae</taxon>
        <taxon>Vibrio</taxon>
    </lineage>
</organism>
<keyword evidence="1" id="KW-1133">Transmembrane helix</keyword>
<keyword evidence="1" id="KW-0812">Transmembrane</keyword>
<feature type="transmembrane region" description="Helical" evidence="1">
    <location>
        <begin position="47"/>
        <end position="71"/>
    </location>
</feature>
<keyword evidence="1" id="KW-0472">Membrane</keyword>